<dbReference type="EMBL" id="CAJMWZ010004159">
    <property type="protein sequence ID" value="CAE6485562.1"/>
    <property type="molecule type" value="Genomic_DNA"/>
</dbReference>
<dbReference type="GO" id="GO:0006629">
    <property type="term" value="P:lipid metabolic process"/>
    <property type="evidence" value="ECO:0007669"/>
    <property type="project" value="InterPro"/>
</dbReference>
<dbReference type="InterPro" id="IPR051218">
    <property type="entry name" value="Sec_MonoDiacylglyc_Lipase"/>
</dbReference>
<evidence type="ECO:0000259" key="8">
    <source>
        <dbReference type="Pfam" id="PF01764"/>
    </source>
</evidence>
<sequence>MTLYRLGLALLTVFQLVVALPLRRDGITVLSATDITSYEIYAQFARVGYCPPSKTANWTCGEACNVIPDFTPYATGGDGESVPFWYVGYHAGSHSVVLSNQGTDFDQFKVVLVDAEFFQKNLNETLFPGVSEEVKAHSGFLDAQAMSAEAKLAAVQLAMAGSGTNSVILTGHSLGGAISLLDSLYLSLNIPSATIKTVTHGMPRVGNSEFADLIDNKIPDLSRITNMRDLVPILPGRFFGYVHPNGEKHIVSAGSWVACAGHDNKDDSCATGAVSTIFNGRSEDHRGCTLPPLPPRVEHSQTHILKVTSYIKQAFLYPGAMIATPIVAALMLVAIGGGALDDAIIGFPDSLMRWWKGTPHHKKRVQVFASEEITTRSPRKSRKHSVLESAFDQLEKHARQQRRKRLAEQAAASLSVKTVDKQSTEANLPVSGPRVIGTRRRRSRGNSYDMEMQNL</sequence>
<feature type="region of interest" description="Disordered" evidence="5">
    <location>
        <begin position="417"/>
        <end position="455"/>
    </location>
</feature>
<evidence type="ECO:0000313" key="10">
    <source>
        <dbReference type="Proteomes" id="UP000663850"/>
    </source>
</evidence>
<dbReference type="Proteomes" id="UP000663850">
    <property type="component" value="Unassembled WGS sequence"/>
</dbReference>
<evidence type="ECO:0000256" key="7">
    <source>
        <dbReference type="SAM" id="SignalP"/>
    </source>
</evidence>
<name>A0A8H3CJC7_9AGAM</name>
<dbReference type="SUPFAM" id="SSF53474">
    <property type="entry name" value="alpha/beta-Hydrolases"/>
    <property type="match status" value="1"/>
</dbReference>
<dbReference type="PANTHER" id="PTHR45856">
    <property type="entry name" value="ALPHA/BETA-HYDROLASES SUPERFAMILY PROTEIN"/>
    <property type="match status" value="1"/>
</dbReference>
<reference evidence="9" key="1">
    <citation type="submission" date="2021-01" db="EMBL/GenBank/DDBJ databases">
        <authorList>
            <person name="Kaushik A."/>
        </authorList>
    </citation>
    <scope>NUCLEOTIDE SEQUENCE</scope>
    <source>
        <strain evidence="9">Type strain: AG8-Rh-89/</strain>
    </source>
</reference>
<evidence type="ECO:0000256" key="3">
    <source>
        <dbReference type="ARBA" id="ARBA00047591"/>
    </source>
</evidence>
<feature type="chain" id="PRO_5034346267" description="Fungal lipase-type domain-containing protein" evidence="7">
    <location>
        <begin position="20"/>
        <end position="455"/>
    </location>
</feature>
<comment type="similarity">
    <text evidence="2">Belongs to the AB hydrolase superfamily. Lipase family. Class 3 subfamily.</text>
</comment>
<keyword evidence="1" id="KW-1015">Disulfide bond</keyword>
<dbReference type="InterPro" id="IPR029058">
    <property type="entry name" value="AB_hydrolase_fold"/>
</dbReference>
<keyword evidence="6" id="KW-1133">Transmembrane helix</keyword>
<evidence type="ECO:0000256" key="5">
    <source>
        <dbReference type="SAM" id="MobiDB-lite"/>
    </source>
</evidence>
<evidence type="ECO:0000256" key="1">
    <source>
        <dbReference type="ARBA" id="ARBA00023157"/>
    </source>
</evidence>
<feature type="signal peptide" evidence="7">
    <location>
        <begin position="1"/>
        <end position="19"/>
    </location>
</feature>
<evidence type="ECO:0000256" key="2">
    <source>
        <dbReference type="ARBA" id="ARBA00043996"/>
    </source>
</evidence>
<dbReference type="CDD" id="cd00519">
    <property type="entry name" value="Lipase_3"/>
    <property type="match status" value="1"/>
</dbReference>
<dbReference type="InterPro" id="IPR002921">
    <property type="entry name" value="Fungal_lipase-type"/>
</dbReference>
<accession>A0A8H3CJC7</accession>
<evidence type="ECO:0000256" key="6">
    <source>
        <dbReference type="SAM" id="Phobius"/>
    </source>
</evidence>
<evidence type="ECO:0000256" key="4">
    <source>
        <dbReference type="ARBA" id="ARBA00048461"/>
    </source>
</evidence>
<dbReference type="AlphaFoldDB" id="A0A8H3CJC7"/>
<evidence type="ECO:0000313" key="9">
    <source>
        <dbReference type="EMBL" id="CAE6485562.1"/>
    </source>
</evidence>
<keyword evidence="6" id="KW-0812">Transmembrane</keyword>
<dbReference type="PANTHER" id="PTHR45856:SF25">
    <property type="entry name" value="FUNGAL LIPASE-LIKE DOMAIN-CONTAINING PROTEIN"/>
    <property type="match status" value="1"/>
</dbReference>
<dbReference type="Gene3D" id="3.40.50.1820">
    <property type="entry name" value="alpha/beta hydrolase"/>
    <property type="match status" value="1"/>
</dbReference>
<feature type="transmembrane region" description="Helical" evidence="6">
    <location>
        <begin position="315"/>
        <end position="335"/>
    </location>
</feature>
<keyword evidence="6" id="KW-0472">Membrane</keyword>
<gene>
    <name evidence="9" type="ORF">RDB_LOCUS79456</name>
</gene>
<comment type="catalytic activity">
    <reaction evidence="4">
        <text>a monoacylglycerol + H2O = glycerol + a fatty acid + H(+)</text>
        <dbReference type="Rhea" id="RHEA:15245"/>
        <dbReference type="ChEBI" id="CHEBI:15377"/>
        <dbReference type="ChEBI" id="CHEBI:15378"/>
        <dbReference type="ChEBI" id="CHEBI:17408"/>
        <dbReference type="ChEBI" id="CHEBI:17754"/>
        <dbReference type="ChEBI" id="CHEBI:28868"/>
    </reaction>
</comment>
<keyword evidence="7" id="KW-0732">Signal</keyword>
<protein>
    <recommendedName>
        <fullName evidence="8">Fungal lipase-type domain-containing protein</fullName>
    </recommendedName>
</protein>
<organism evidence="9 10">
    <name type="scientific">Rhizoctonia solani</name>
    <dbReference type="NCBI Taxonomy" id="456999"/>
    <lineage>
        <taxon>Eukaryota</taxon>
        <taxon>Fungi</taxon>
        <taxon>Dikarya</taxon>
        <taxon>Basidiomycota</taxon>
        <taxon>Agaricomycotina</taxon>
        <taxon>Agaricomycetes</taxon>
        <taxon>Cantharellales</taxon>
        <taxon>Ceratobasidiaceae</taxon>
        <taxon>Rhizoctonia</taxon>
    </lineage>
</organism>
<proteinExistence type="inferred from homology"/>
<comment type="catalytic activity">
    <reaction evidence="3">
        <text>a diacylglycerol + H2O = a monoacylglycerol + a fatty acid + H(+)</text>
        <dbReference type="Rhea" id="RHEA:32731"/>
        <dbReference type="ChEBI" id="CHEBI:15377"/>
        <dbReference type="ChEBI" id="CHEBI:15378"/>
        <dbReference type="ChEBI" id="CHEBI:17408"/>
        <dbReference type="ChEBI" id="CHEBI:18035"/>
        <dbReference type="ChEBI" id="CHEBI:28868"/>
    </reaction>
</comment>
<comment type="caution">
    <text evidence="9">The sequence shown here is derived from an EMBL/GenBank/DDBJ whole genome shotgun (WGS) entry which is preliminary data.</text>
</comment>
<dbReference type="Pfam" id="PF01764">
    <property type="entry name" value="Lipase_3"/>
    <property type="match status" value="1"/>
</dbReference>
<feature type="domain" description="Fungal lipase-type" evidence="8">
    <location>
        <begin position="98"/>
        <end position="237"/>
    </location>
</feature>